<evidence type="ECO:0000313" key="9">
    <source>
        <dbReference type="EMBL" id="MFC3192770.1"/>
    </source>
</evidence>
<dbReference type="SUPFAM" id="SSF51338">
    <property type="entry name" value="Composite domain of metallo-dependent hydrolases"/>
    <property type="match status" value="1"/>
</dbReference>
<dbReference type="InterPro" id="IPR011059">
    <property type="entry name" value="Metal-dep_hydrolase_composite"/>
</dbReference>
<evidence type="ECO:0000256" key="5">
    <source>
        <dbReference type="ARBA" id="ARBA00022833"/>
    </source>
</evidence>
<evidence type="ECO:0000256" key="3">
    <source>
        <dbReference type="ARBA" id="ARBA00022801"/>
    </source>
</evidence>
<feature type="binding site" evidence="7">
    <location>
        <position position="322"/>
    </location>
    <ligand>
        <name>4-imidazolone-5-propanoate</name>
        <dbReference type="ChEBI" id="CHEBI:77893"/>
    </ligand>
</feature>
<comment type="catalytic activity">
    <reaction evidence="7">
        <text>4-imidazolone-5-propanoate + H2O = N-formimidoyl-L-glutamate</text>
        <dbReference type="Rhea" id="RHEA:23660"/>
        <dbReference type="ChEBI" id="CHEBI:15377"/>
        <dbReference type="ChEBI" id="CHEBI:58928"/>
        <dbReference type="ChEBI" id="CHEBI:77893"/>
        <dbReference type="EC" id="3.5.2.7"/>
    </reaction>
</comment>
<accession>A0ABV7J3N8</accession>
<feature type="binding site" evidence="7">
    <location>
        <position position="177"/>
    </location>
    <ligand>
        <name>4-imidazolone-5-propanoate</name>
        <dbReference type="ChEBI" id="CHEBI:77893"/>
    </ligand>
</feature>
<evidence type="ECO:0000313" key="10">
    <source>
        <dbReference type="Proteomes" id="UP001595533"/>
    </source>
</evidence>
<comment type="subcellular location">
    <subcellularLocation>
        <location evidence="7">Cytoplasm</location>
    </subcellularLocation>
</comment>
<comment type="similarity">
    <text evidence="7">Belongs to the metallo-dependent hydrolases superfamily. HutI family.</text>
</comment>
<keyword evidence="5 7" id="KW-0862">Zinc</keyword>
<feature type="binding site" evidence="7">
    <location>
        <position position="317"/>
    </location>
    <ligand>
        <name>Fe(3+)</name>
        <dbReference type="ChEBI" id="CHEBI:29034"/>
    </ligand>
</feature>
<feature type="binding site" evidence="7">
    <location>
        <position position="317"/>
    </location>
    <ligand>
        <name>Zn(2+)</name>
        <dbReference type="ChEBI" id="CHEBI:29105"/>
    </ligand>
</feature>
<protein>
    <recommendedName>
        <fullName evidence="1 7">Imidazolonepropionase</fullName>
        <ecNumber evidence="1 7">3.5.2.7</ecNumber>
    </recommendedName>
    <alternativeName>
        <fullName evidence="7">Imidazolone-5-propionate hydrolase</fullName>
    </alternativeName>
</protein>
<feature type="binding site" evidence="7">
    <location>
        <position position="319"/>
    </location>
    <ligand>
        <name>N-formimidoyl-L-glutamate</name>
        <dbReference type="ChEBI" id="CHEBI:58928"/>
    </ligand>
</feature>
<dbReference type="EMBL" id="JBHRTS010000001">
    <property type="protein sequence ID" value="MFC3192770.1"/>
    <property type="molecule type" value="Genomic_DNA"/>
</dbReference>
<keyword evidence="7" id="KW-0963">Cytoplasm</keyword>
<keyword evidence="10" id="KW-1185">Reference proteome</keyword>
<dbReference type="Proteomes" id="UP001595533">
    <property type="component" value="Unassembled WGS sequence"/>
</dbReference>
<proteinExistence type="inferred from homology"/>
<feature type="binding site" evidence="7">
    <location>
        <position position="321"/>
    </location>
    <ligand>
        <name>N-formimidoyl-L-glutamate</name>
        <dbReference type="ChEBI" id="CHEBI:58928"/>
    </ligand>
</feature>
<dbReference type="InterPro" id="IPR005920">
    <property type="entry name" value="HutI"/>
</dbReference>
<dbReference type="Gene3D" id="3.20.20.140">
    <property type="entry name" value="Metal-dependent hydrolases"/>
    <property type="match status" value="1"/>
</dbReference>
<comment type="cofactor">
    <cofactor evidence="7">
        <name>Zn(2+)</name>
        <dbReference type="ChEBI" id="CHEBI:29105"/>
    </cofactor>
    <cofactor evidence="7">
        <name>Fe(3+)</name>
        <dbReference type="ChEBI" id="CHEBI:29034"/>
    </cofactor>
    <text evidence="7">Binds 1 zinc or iron ion per subunit.</text>
</comment>
<organism evidence="9 10">
    <name type="scientific">Marinicella sediminis</name>
    <dbReference type="NCBI Taxonomy" id="1792834"/>
    <lineage>
        <taxon>Bacteria</taxon>
        <taxon>Pseudomonadati</taxon>
        <taxon>Pseudomonadota</taxon>
        <taxon>Gammaproteobacteria</taxon>
        <taxon>Lysobacterales</taxon>
        <taxon>Marinicellaceae</taxon>
        <taxon>Marinicella</taxon>
    </lineage>
</organism>
<feature type="domain" description="Amidohydrolase-related" evidence="8">
    <location>
        <begin position="63"/>
        <end position="399"/>
    </location>
</feature>
<dbReference type="PANTHER" id="PTHR42752:SF1">
    <property type="entry name" value="IMIDAZOLONEPROPIONASE-RELATED"/>
    <property type="match status" value="1"/>
</dbReference>
<keyword evidence="2 7" id="KW-0479">Metal-binding</keyword>
<evidence type="ECO:0000256" key="7">
    <source>
        <dbReference type="HAMAP-Rule" id="MF_00372"/>
    </source>
</evidence>
<dbReference type="NCBIfam" id="TIGR01224">
    <property type="entry name" value="hutI"/>
    <property type="match status" value="1"/>
</dbReference>
<evidence type="ECO:0000256" key="4">
    <source>
        <dbReference type="ARBA" id="ARBA00022808"/>
    </source>
</evidence>
<feature type="binding site" evidence="7">
    <location>
        <position position="74"/>
    </location>
    <ligand>
        <name>Fe(3+)</name>
        <dbReference type="ChEBI" id="CHEBI:29034"/>
    </ligand>
</feature>
<reference evidence="10" key="1">
    <citation type="journal article" date="2019" name="Int. J. Syst. Evol. Microbiol.">
        <title>The Global Catalogue of Microorganisms (GCM) 10K type strain sequencing project: providing services to taxonomists for standard genome sequencing and annotation.</title>
        <authorList>
            <consortium name="The Broad Institute Genomics Platform"/>
            <consortium name="The Broad Institute Genome Sequencing Center for Infectious Disease"/>
            <person name="Wu L."/>
            <person name="Ma J."/>
        </authorList>
    </citation>
    <scope>NUCLEOTIDE SEQUENCE [LARGE SCALE GENOMIC DNA]</scope>
    <source>
        <strain evidence="10">KCTC 42953</strain>
    </source>
</reference>
<feature type="binding site" evidence="7">
    <location>
        <position position="245"/>
    </location>
    <ligand>
        <name>4-imidazolone-5-propanoate</name>
        <dbReference type="ChEBI" id="CHEBI:77893"/>
    </ligand>
</feature>
<dbReference type="Gene3D" id="2.30.40.10">
    <property type="entry name" value="Urease, subunit C, domain 1"/>
    <property type="match status" value="1"/>
</dbReference>
<dbReference type="CDD" id="cd01296">
    <property type="entry name" value="Imidazolone-5PH"/>
    <property type="match status" value="1"/>
</dbReference>
<dbReference type="Pfam" id="PF01979">
    <property type="entry name" value="Amidohydro_1"/>
    <property type="match status" value="1"/>
</dbReference>
<gene>
    <name evidence="7 9" type="primary">hutI</name>
    <name evidence="9" type="ORF">ACFODZ_00825</name>
</gene>
<evidence type="ECO:0000259" key="8">
    <source>
        <dbReference type="Pfam" id="PF01979"/>
    </source>
</evidence>
<feature type="binding site" evidence="7">
    <location>
        <position position="144"/>
    </location>
    <ligand>
        <name>N-formimidoyl-L-glutamate</name>
        <dbReference type="ChEBI" id="CHEBI:58928"/>
    </ligand>
</feature>
<dbReference type="EC" id="3.5.2.7" evidence="1 7"/>
<comment type="caution">
    <text evidence="9">The sequence shown here is derived from an EMBL/GenBank/DDBJ whole genome shotgun (WGS) entry which is preliminary data.</text>
</comment>
<feature type="binding site" evidence="7">
    <location>
        <position position="242"/>
    </location>
    <ligand>
        <name>Fe(3+)</name>
        <dbReference type="ChEBI" id="CHEBI:29034"/>
    </ligand>
</feature>
<feature type="binding site" evidence="7">
    <location>
        <position position="242"/>
    </location>
    <ligand>
        <name>Zn(2+)</name>
        <dbReference type="ChEBI" id="CHEBI:29105"/>
    </ligand>
</feature>
<feature type="binding site" evidence="7">
    <location>
        <position position="81"/>
    </location>
    <ligand>
        <name>4-imidazolone-5-propanoate</name>
        <dbReference type="ChEBI" id="CHEBI:77893"/>
    </ligand>
</feature>
<feature type="binding site" evidence="7">
    <location>
        <position position="74"/>
    </location>
    <ligand>
        <name>Zn(2+)</name>
        <dbReference type="ChEBI" id="CHEBI:29105"/>
    </ligand>
</feature>
<evidence type="ECO:0000256" key="1">
    <source>
        <dbReference type="ARBA" id="ARBA00012864"/>
    </source>
</evidence>
<evidence type="ECO:0000256" key="6">
    <source>
        <dbReference type="ARBA" id="ARBA00023004"/>
    </source>
</evidence>
<dbReference type="InterPro" id="IPR032466">
    <property type="entry name" value="Metal_Hydrolase"/>
</dbReference>
<keyword evidence="3 7" id="KW-0378">Hydrolase</keyword>
<keyword evidence="4 7" id="KW-0369">Histidine metabolism</keyword>
<feature type="binding site" evidence="7">
    <location>
        <position position="72"/>
    </location>
    <ligand>
        <name>Zn(2+)</name>
        <dbReference type="ChEBI" id="CHEBI:29105"/>
    </ligand>
</feature>
<dbReference type="HAMAP" id="MF_00372">
    <property type="entry name" value="HutI"/>
    <property type="match status" value="1"/>
</dbReference>
<sequence>MKNRCDLLIHNAQVITCADNGMPLGRLALGAVAVEQGRIIWVGSESNTPNFKAIESIDAHGKVLTPGLIDCHTHLVFAGSRANEFAMRLAGADYEAIARAGGGILSTVTATRLATVEQLTESTSKRLQHLKSQGVVTVEIKSGYGLDLDSELKMLKAARLAGEQTGVQVKTTLLAAHALPPEFKDDRAGYVTHICQDIIPKVSKEKLADAVDAFCEGIGFTPDETRQVFDAAARWGLPVKLHADQLSDLGGAGLVAEYGGLSADHVEYTSLNSIKKMADSDTVATLLPYAYYALQETQKPPVDAFRQYGVDMAIATDCNPGTAPTTNLLQCLHMACTQFGLTVEEAILGVTINAAKALGIDDQQGSIEPGKQPGLVLWDTDEVADLVYWQGGNQVKAVFN</sequence>
<dbReference type="RefSeq" id="WP_077409449.1">
    <property type="nucleotide sequence ID" value="NZ_JBHRTS010000001.1"/>
</dbReference>
<dbReference type="PANTHER" id="PTHR42752">
    <property type="entry name" value="IMIDAZOLONEPROPIONASE"/>
    <property type="match status" value="1"/>
</dbReference>
<evidence type="ECO:0000256" key="2">
    <source>
        <dbReference type="ARBA" id="ARBA00022723"/>
    </source>
</evidence>
<keyword evidence="6 7" id="KW-0408">Iron</keyword>
<feature type="binding site" evidence="7">
    <location>
        <position position="72"/>
    </location>
    <ligand>
        <name>Fe(3+)</name>
        <dbReference type="ChEBI" id="CHEBI:29034"/>
    </ligand>
</feature>
<dbReference type="GO" id="GO:0050480">
    <property type="term" value="F:imidazolonepropionase activity"/>
    <property type="evidence" value="ECO:0007669"/>
    <property type="project" value="UniProtKB-EC"/>
</dbReference>
<comment type="function">
    <text evidence="7">Catalyzes the hydrolytic cleavage of the carbon-nitrogen bond in imidazolone-5-propanoate to yield N-formimidoyl-L-glutamate. It is the third step in the universal histidine degradation pathway.</text>
</comment>
<name>A0ABV7J3N8_9GAMM</name>
<dbReference type="SUPFAM" id="SSF51556">
    <property type="entry name" value="Metallo-dependent hydrolases"/>
    <property type="match status" value="1"/>
</dbReference>
<feature type="binding site" evidence="7">
    <location>
        <position position="144"/>
    </location>
    <ligand>
        <name>4-imidazolone-5-propanoate</name>
        <dbReference type="ChEBI" id="CHEBI:77893"/>
    </ligand>
</feature>
<comment type="pathway">
    <text evidence="7">Amino-acid degradation; L-histidine degradation into L-glutamate; N-formimidoyl-L-glutamate from L-histidine: step 3/3.</text>
</comment>
<dbReference type="InterPro" id="IPR006680">
    <property type="entry name" value="Amidohydro-rel"/>
</dbReference>